<evidence type="ECO:0000256" key="1">
    <source>
        <dbReference type="SAM" id="SignalP"/>
    </source>
</evidence>
<feature type="chain" id="PRO_5043476335" evidence="1">
    <location>
        <begin position="23"/>
        <end position="121"/>
    </location>
</feature>
<gene>
    <name evidence="2" type="ORF">NLN86_13970</name>
</gene>
<dbReference type="AlphaFoldDB" id="A0AAW5W9B4"/>
<proteinExistence type="predicted"/>
<reference evidence="2" key="1">
    <citation type="submission" date="2022-07" db="EMBL/GenBank/DDBJ databases">
        <title>Genome Sequence of Citrobacter portucalensis from Edible Snails.</title>
        <authorList>
            <person name="Okafor A.C."/>
            <person name="Ogbo F.C."/>
            <person name="Ruppitsch W."/>
            <person name="Allerberger F."/>
        </authorList>
    </citation>
    <scope>NUCLEOTIDE SEQUENCE</scope>
    <source>
        <strain evidence="2">Igbk 7</strain>
    </source>
</reference>
<dbReference type="Proteomes" id="UP001207430">
    <property type="component" value="Unassembled WGS sequence"/>
</dbReference>
<feature type="signal peptide" evidence="1">
    <location>
        <begin position="1"/>
        <end position="22"/>
    </location>
</feature>
<evidence type="ECO:0000313" key="3">
    <source>
        <dbReference type="Proteomes" id="UP001207430"/>
    </source>
</evidence>
<dbReference type="EMBL" id="JANDBG010000011">
    <property type="protein sequence ID" value="MCX9002757.1"/>
    <property type="molecule type" value="Genomic_DNA"/>
</dbReference>
<dbReference type="RefSeq" id="WP_267448978.1">
    <property type="nucleotide sequence ID" value="NZ_JANDBG010000011.1"/>
</dbReference>
<protein>
    <submittedName>
        <fullName evidence="2">Uncharacterized protein</fullName>
    </submittedName>
</protein>
<evidence type="ECO:0000313" key="2">
    <source>
        <dbReference type="EMBL" id="MCX9002757.1"/>
    </source>
</evidence>
<sequence>MKRLWASLSIAFVLLLMNSPYAAASALQHQGDREHELRIAVIAGNGLNSFGGDIGFTLNAQNRKIHPFGPQFIIVDPIIIDNVGMRSGNPARDGFIGNPARNGFMNNPARGGFMTNTPIRR</sequence>
<keyword evidence="1" id="KW-0732">Signal</keyword>
<name>A0AAW5W9B4_9ENTR</name>
<organism evidence="2 3">
    <name type="scientific">Citrobacter portucalensis</name>
    <dbReference type="NCBI Taxonomy" id="1639133"/>
    <lineage>
        <taxon>Bacteria</taxon>
        <taxon>Pseudomonadati</taxon>
        <taxon>Pseudomonadota</taxon>
        <taxon>Gammaproteobacteria</taxon>
        <taxon>Enterobacterales</taxon>
        <taxon>Enterobacteriaceae</taxon>
        <taxon>Citrobacter</taxon>
        <taxon>Citrobacter freundii complex</taxon>
    </lineage>
</organism>
<accession>A0AAW5W9B4</accession>
<comment type="caution">
    <text evidence="2">The sequence shown here is derived from an EMBL/GenBank/DDBJ whole genome shotgun (WGS) entry which is preliminary data.</text>
</comment>